<reference evidence="12 13" key="1">
    <citation type="submission" date="2016-01" db="EMBL/GenBank/DDBJ databases">
        <title>Annotation of Pseudomonas oryzihabitans USDA-ARS-USMARC-56511.</title>
        <authorList>
            <person name="Harhay G.P."/>
            <person name="Harhay D.M."/>
            <person name="Smith T.P.L."/>
            <person name="Bono J.L."/>
            <person name="Heaton M.P."/>
            <person name="Clawson M.L."/>
            <person name="Chitko-Mckown C.G."/>
            <person name="Capik S.F."/>
            <person name="DeDonder K.D."/>
            <person name="Apley M.D."/>
            <person name="Lubbers B.V."/>
            <person name="White B.J."/>
            <person name="Larson R.L."/>
        </authorList>
    </citation>
    <scope>NUCLEOTIDE SEQUENCE [LARGE SCALE GENOMIC DNA]</scope>
    <source>
        <strain evidence="12 13">USDA-ARS-USMARC-56511</strain>
    </source>
</reference>
<proteinExistence type="inferred from homology"/>
<evidence type="ECO:0000313" key="13">
    <source>
        <dbReference type="Proteomes" id="UP000064137"/>
    </source>
</evidence>
<dbReference type="InterPro" id="IPR022346">
    <property type="entry name" value="T2SS_GspH"/>
</dbReference>
<dbReference type="Pfam" id="PF12019">
    <property type="entry name" value="GspH"/>
    <property type="match status" value="1"/>
</dbReference>
<comment type="subcellular location">
    <subcellularLocation>
        <location evidence="1">Cell inner membrane</location>
        <topology evidence="1">Single-pass membrane protein</topology>
    </subcellularLocation>
</comment>
<dbReference type="Gene3D" id="3.55.40.10">
    <property type="entry name" value="minor pseudopilin epsh domain"/>
    <property type="match status" value="1"/>
</dbReference>
<evidence type="ECO:0000256" key="1">
    <source>
        <dbReference type="ARBA" id="ARBA00004377"/>
    </source>
</evidence>
<dbReference type="Proteomes" id="UP000064137">
    <property type="component" value="Chromosome"/>
</dbReference>
<evidence type="ECO:0000313" key="12">
    <source>
        <dbReference type="EMBL" id="ALZ85971.1"/>
    </source>
</evidence>
<dbReference type="SUPFAM" id="SSF54523">
    <property type="entry name" value="Pili subunits"/>
    <property type="match status" value="1"/>
</dbReference>
<feature type="domain" description="General secretion pathway GspH" evidence="11">
    <location>
        <begin position="44"/>
        <end position="159"/>
    </location>
</feature>
<dbReference type="GO" id="GO:0015627">
    <property type="term" value="C:type II protein secretion system complex"/>
    <property type="evidence" value="ECO:0007669"/>
    <property type="project" value="InterPro"/>
</dbReference>
<accession>A0A0U4WT42</accession>
<comment type="similarity">
    <text evidence="9">Belongs to the GSP H family.</text>
</comment>
<sequence length="177" mass="18400">MQSKRLSGFTLIEVLVVIALLGIVTALAAPGFANLVQSNRVQAAAGELQRALYYARSEAMSRGVNVVITTEPEDTNGWMGALKITTAKTVVLPNAEVLRQYSGGLGNGVNGRGFIGGAPLTSLTFQPNGSLKLSGEATIRICATNALTQGKQFTLNQGGVLTVIDYTPSRASAVGCS</sequence>
<dbReference type="AlphaFoldDB" id="A0A0U4WT42"/>
<evidence type="ECO:0000256" key="4">
    <source>
        <dbReference type="ARBA" id="ARBA00022481"/>
    </source>
</evidence>
<evidence type="ECO:0000256" key="2">
    <source>
        <dbReference type="ARBA" id="ARBA00021549"/>
    </source>
</evidence>
<dbReference type="EMBL" id="CP013987">
    <property type="protein sequence ID" value="ALZ85971.1"/>
    <property type="molecule type" value="Genomic_DNA"/>
</dbReference>
<dbReference type="InterPro" id="IPR012902">
    <property type="entry name" value="N_methyl_site"/>
</dbReference>
<evidence type="ECO:0000259" key="11">
    <source>
        <dbReference type="Pfam" id="PF12019"/>
    </source>
</evidence>
<dbReference type="KEGG" id="por:APT59_17840"/>
<protein>
    <recommendedName>
        <fullName evidence="2">Type II secretion system protein H</fullName>
    </recommendedName>
    <alternativeName>
        <fullName evidence="10">General secretion pathway protein H</fullName>
    </alternativeName>
</protein>
<evidence type="ECO:0000256" key="9">
    <source>
        <dbReference type="ARBA" id="ARBA00025772"/>
    </source>
</evidence>
<dbReference type="PROSITE" id="PS00409">
    <property type="entry name" value="PROKAR_NTER_METHYL"/>
    <property type="match status" value="1"/>
</dbReference>
<keyword evidence="4" id="KW-0488">Methylation</keyword>
<keyword evidence="3" id="KW-1003">Cell membrane</keyword>
<evidence type="ECO:0000256" key="6">
    <source>
        <dbReference type="ARBA" id="ARBA00022692"/>
    </source>
</evidence>
<keyword evidence="8" id="KW-0472">Membrane</keyword>
<dbReference type="GO" id="GO:0005886">
    <property type="term" value="C:plasma membrane"/>
    <property type="evidence" value="ECO:0007669"/>
    <property type="project" value="UniProtKB-SubCell"/>
</dbReference>
<keyword evidence="6" id="KW-0812">Transmembrane</keyword>
<evidence type="ECO:0000256" key="5">
    <source>
        <dbReference type="ARBA" id="ARBA00022519"/>
    </source>
</evidence>
<dbReference type="NCBIfam" id="TIGR02532">
    <property type="entry name" value="IV_pilin_GFxxxE"/>
    <property type="match status" value="1"/>
</dbReference>
<organism evidence="12 13">
    <name type="scientific">Pseudomonas oryzihabitans</name>
    <dbReference type="NCBI Taxonomy" id="47885"/>
    <lineage>
        <taxon>Bacteria</taxon>
        <taxon>Pseudomonadati</taxon>
        <taxon>Pseudomonadota</taxon>
        <taxon>Gammaproteobacteria</taxon>
        <taxon>Pseudomonadales</taxon>
        <taxon>Pseudomonadaceae</taxon>
        <taxon>Pseudomonas</taxon>
    </lineage>
</organism>
<gene>
    <name evidence="12" type="ORF">APT59_17840</name>
</gene>
<evidence type="ECO:0000256" key="8">
    <source>
        <dbReference type="ARBA" id="ARBA00023136"/>
    </source>
</evidence>
<evidence type="ECO:0000256" key="7">
    <source>
        <dbReference type="ARBA" id="ARBA00022989"/>
    </source>
</evidence>
<dbReference type="InterPro" id="IPR045584">
    <property type="entry name" value="Pilin-like"/>
</dbReference>
<dbReference type="Pfam" id="PF07963">
    <property type="entry name" value="N_methyl"/>
    <property type="match status" value="1"/>
</dbReference>
<dbReference type="RefSeq" id="WP_059316085.1">
    <property type="nucleotide sequence ID" value="NZ_CP013987.1"/>
</dbReference>
<dbReference type="OrthoDB" id="6880007at2"/>
<keyword evidence="7" id="KW-1133">Transmembrane helix</keyword>
<evidence type="ECO:0000256" key="10">
    <source>
        <dbReference type="ARBA" id="ARBA00030775"/>
    </source>
</evidence>
<keyword evidence="5" id="KW-0997">Cell inner membrane</keyword>
<dbReference type="GO" id="GO:0015628">
    <property type="term" value="P:protein secretion by the type II secretion system"/>
    <property type="evidence" value="ECO:0007669"/>
    <property type="project" value="InterPro"/>
</dbReference>
<evidence type="ECO:0000256" key="3">
    <source>
        <dbReference type="ARBA" id="ARBA00022475"/>
    </source>
</evidence>
<name>A0A0U4WT42_9PSED</name>